<evidence type="ECO:0000259" key="7">
    <source>
        <dbReference type="PROSITE" id="PS50110"/>
    </source>
</evidence>
<evidence type="ECO:0000313" key="8">
    <source>
        <dbReference type="EMBL" id="AIJ34300.1"/>
    </source>
</evidence>
<dbReference type="EMBL" id="CP009211">
    <property type="protein sequence ID" value="AIJ34300.1"/>
    <property type="molecule type" value="Genomic_DNA"/>
</dbReference>
<dbReference type="PROSITE" id="PS50110">
    <property type="entry name" value="RESPONSE_REGULATORY"/>
    <property type="match status" value="1"/>
</dbReference>
<dbReference type="eggNOG" id="COG2197">
    <property type="taxonomic scope" value="Bacteria"/>
</dbReference>
<dbReference type="InterPro" id="IPR001789">
    <property type="entry name" value="Sig_transdc_resp-reg_receiver"/>
</dbReference>
<dbReference type="InterPro" id="IPR058245">
    <property type="entry name" value="NreC/VraR/RcsB-like_REC"/>
</dbReference>
<dbReference type="InterPro" id="IPR011006">
    <property type="entry name" value="CheY-like_superfamily"/>
</dbReference>
<dbReference type="HOGENOM" id="CLU_000445_90_10_11"/>
<keyword evidence="2" id="KW-0805">Transcription regulation</keyword>
<evidence type="ECO:0000256" key="1">
    <source>
        <dbReference type="ARBA" id="ARBA00022553"/>
    </source>
</evidence>
<dbReference type="InterPro" id="IPR016032">
    <property type="entry name" value="Sig_transdc_resp-reg_C-effctor"/>
</dbReference>
<dbReference type="CDD" id="cd06170">
    <property type="entry name" value="LuxR_C_like"/>
    <property type="match status" value="1"/>
</dbReference>
<feature type="modified residue" description="4-aspartylphosphate" evidence="5">
    <location>
        <position position="54"/>
    </location>
</feature>
<accession>A0A076NRL0</accession>
<sequence length="216" mass="23522">MIRVYLVDDDPMVRRGLKFILQATDDIEVVGEAGSGAEAIDQLPSLRPDVVVLDVRMPNVGGLQVAESILKTGHSQAILMMTAFDNESTVMEVLEAGAIGFLLKDAPPESVIQAIRDTSAGKVTLSPRHTRILLDAYTRDGQVNRRVQAQQALAGLSERETEIAILVAQSLTNQEIARAMLLSTATVKTHLTKIFDELGINNRVQLALLVREAELI</sequence>
<organism evidence="8 9">
    <name type="scientific">Corynebacterium imitans</name>
    <dbReference type="NCBI Taxonomy" id="156978"/>
    <lineage>
        <taxon>Bacteria</taxon>
        <taxon>Bacillati</taxon>
        <taxon>Actinomycetota</taxon>
        <taxon>Actinomycetes</taxon>
        <taxon>Mycobacteriales</taxon>
        <taxon>Corynebacteriaceae</taxon>
        <taxon>Corynebacterium</taxon>
    </lineage>
</organism>
<evidence type="ECO:0000259" key="6">
    <source>
        <dbReference type="PROSITE" id="PS50043"/>
    </source>
</evidence>
<keyword evidence="3" id="KW-0238">DNA-binding</keyword>
<evidence type="ECO:0000256" key="4">
    <source>
        <dbReference type="ARBA" id="ARBA00023163"/>
    </source>
</evidence>
<dbReference type="PANTHER" id="PTHR43214">
    <property type="entry name" value="TWO-COMPONENT RESPONSE REGULATOR"/>
    <property type="match status" value="1"/>
</dbReference>
<dbReference type="GO" id="GO:0006355">
    <property type="term" value="P:regulation of DNA-templated transcription"/>
    <property type="evidence" value="ECO:0007669"/>
    <property type="project" value="InterPro"/>
</dbReference>
<protein>
    <recommendedName>
        <fullName evidence="10">DNA-binding response regulator</fullName>
    </recommendedName>
</protein>
<dbReference type="AlphaFoldDB" id="A0A076NRL0"/>
<proteinExistence type="predicted"/>
<keyword evidence="4" id="KW-0804">Transcription</keyword>
<dbReference type="KEGG" id="cii:CIMIT_10745"/>
<dbReference type="SUPFAM" id="SSF52172">
    <property type="entry name" value="CheY-like"/>
    <property type="match status" value="1"/>
</dbReference>
<evidence type="ECO:0008006" key="10">
    <source>
        <dbReference type="Google" id="ProtNLM"/>
    </source>
</evidence>
<dbReference type="GO" id="GO:0003677">
    <property type="term" value="F:DNA binding"/>
    <property type="evidence" value="ECO:0007669"/>
    <property type="project" value="UniProtKB-KW"/>
</dbReference>
<keyword evidence="1 5" id="KW-0597">Phosphoprotein</keyword>
<feature type="domain" description="Response regulatory" evidence="7">
    <location>
        <begin position="3"/>
        <end position="119"/>
    </location>
</feature>
<dbReference type="GO" id="GO:0000160">
    <property type="term" value="P:phosphorelay signal transduction system"/>
    <property type="evidence" value="ECO:0007669"/>
    <property type="project" value="InterPro"/>
</dbReference>
<evidence type="ECO:0000256" key="3">
    <source>
        <dbReference type="ARBA" id="ARBA00023125"/>
    </source>
</evidence>
<dbReference type="STRING" id="156978.CIMIT_10745"/>
<evidence type="ECO:0000256" key="2">
    <source>
        <dbReference type="ARBA" id="ARBA00023015"/>
    </source>
</evidence>
<dbReference type="SMART" id="SM00448">
    <property type="entry name" value="REC"/>
    <property type="match status" value="1"/>
</dbReference>
<dbReference type="InterPro" id="IPR000792">
    <property type="entry name" value="Tscrpt_reg_LuxR_C"/>
</dbReference>
<dbReference type="Gene3D" id="3.40.50.2300">
    <property type="match status" value="1"/>
</dbReference>
<dbReference type="SUPFAM" id="SSF46894">
    <property type="entry name" value="C-terminal effector domain of the bipartite response regulators"/>
    <property type="match status" value="1"/>
</dbReference>
<dbReference type="Proteomes" id="UP000028780">
    <property type="component" value="Chromosome"/>
</dbReference>
<keyword evidence="9" id="KW-1185">Reference proteome</keyword>
<gene>
    <name evidence="8" type="ORF">CIMIT_10745</name>
</gene>
<evidence type="ECO:0000256" key="5">
    <source>
        <dbReference type="PROSITE-ProRule" id="PRU00169"/>
    </source>
</evidence>
<dbReference type="InterPro" id="IPR039420">
    <property type="entry name" value="WalR-like"/>
</dbReference>
<dbReference type="SMART" id="SM00421">
    <property type="entry name" value="HTH_LUXR"/>
    <property type="match status" value="1"/>
</dbReference>
<dbReference type="PROSITE" id="PS50043">
    <property type="entry name" value="HTH_LUXR_2"/>
    <property type="match status" value="1"/>
</dbReference>
<dbReference type="OrthoDB" id="9808843at2"/>
<reference evidence="8 9" key="1">
    <citation type="submission" date="2014-08" db="EMBL/GenBank/DDBJ databases">
        <title>Complete genome sequence of Corynebacterium imitans DSM 44264, isolated from a five-month-old boy with suspected pharyngeal diphtheria.</title>
        <authorList>
            <person name="Mollmann S."/>
            <person name="Albersmeier A."/>
            <person name="Ruckert C."/>
            <person name="Tauch A."/>
        </authorList>
    </citation>
    <scope>NUCLEOTIDE SEQUENCE [LARGE SCALE GENOMIC DNA]</scope>
    <source>
        <strain evidence="8 9">DSM 44264</strain>
    </source>
</reference>
<dbReference type="PANTHER" id="PTHR43214:SF24">
    <property type="entry name" value="TRANSCRIPTIONAL REGULATORY PROTEIN NARL-RELATED"/>
    <property type="match status" value="1"/>
</dbReference>
<dbReference type="Pfam" id="PF00072">
    <property type="entry name" value="Response_reg"/>
    <property type="match status" value="1"/>
</dbReference>
<name>A0A076NRL0_9CORY</name>
<dbReference type="CDD" id="cd17535">
    <property type="entry name" value="REC_NarL-like"/>
    <property type="match status" value="1"/>
</dbReference>
<feature type="domain" description="HTH luxR-type" evidence="6">
    <location>
        <begin position="149"/>
        <end position="214"/>
    </location>
</feature>
<dbReference type="Pfam" id="PF00196">
    <property type="entry name" value="GerE"/>
    <property type="match status" value="1"/>
</dbReference>
<evidence type="ECO:0000313" key="9">
    <source>
        <dbReference type="Proteomes" id="UP000028780"/>
    </source>
</evidence>
<dbReference type="PRINTS" id="PR00038">
    <property type="entry name" value="HTHLUXR"/>
</dbReference>